<evidence type="ECO:0000256" key="3">
    <source>
        <dbReference type="ARBA" id="ARBA00022452"/>
    </source>
</evidence>
<evidence type="ECO:0000256" key="4">
    <source>
        <dbReference type="ARBA" id="ARBA00022692"/>
    </source>
</evidence>
<sequence>MTFKSVILGSAAAIMVAGAANAADLTVAEPVDYVKVCDAFGKGFFYSPGTDTCIKVGGYVKFITSFGDNSSNFPAYNKAYPTSNWGNFVTEASIQVTASSITEYGNLTGWIDYRAKTGNTADGGETVADYVNASTNSAYVDTAWLQFGPVKAGYFDSLFDFGQGFTDKGSYSSDTKTDHIELSYTVNGFGLAVSLEDPRDRNAVGYSETYGGNDNMPDVIGAVTYSSGIFKTKIAGAYFKHAVDIVNNRRDPQDGFAVGGIVELALDSITKGDKFQLYAAYAQNGNSFTGITGGSSVAGYTGYGAMTGGKGLDQVPGDSWSTFASYKHVWTDRVWSALTVGYAKFDGTADYTNWADREFDAFRVGGAVNFTPVKGLDLMVDAAYNKIDSDTAAIDGDAWSTTIWLKRSW</sequence>
<name>A0ABV2QWG7_9HYPH</name>
<comment type="domain">
    <text evidence="10">Consists of 16-stranded beta-barrel sheets, with large surface-exposed loops, that form a transmembrane pore at the center of each barrel. The pore is partially ocluded by a peptide loop that folds into the pore lumen.</text>
</comment>
<dbReference type="InterPro" id="IPR003684">
    <property type="entry name" value="Porin_alphabac"/>
</dbReference>
<comment type="caution">
    <text evidence="11">The sequence shown here is derived from an EMBL/GenBank/DDBJ whole genome shotgun (WGS) entry which is preliminary data.</text>
</comment>
<keyword evidence="8 10" id="KW-0472">Membrane</keyword>
<comment type="similarity">
    <text evidence="1 10">Belongs to the alphaproteobacteria porin family.</text>
</comment>
<keyword evidence="9 10" id="KW-0998">Cell outer membrane</keyword>
<keyword evidence="6 10" id="KW-0406">Ion transport</keyword>
<proteinExistence type="inferred from homology"/>
<keyword evidence="12" id="KW-1185">Reference proteome</keyword>
<protein>
    <recommendedName>
        <fullName evidence="10">Porin</fullName>
    </recommendedName>
</protein>
<comment type="function">
    <text evidence="10">Forms passive diffusion pores that allow small molecular weight hydrophilic materials across the outer membrane.</text>
</comment>
<dbReference type="EMBL" id="JBEPSM010000001">
    <property type="protein sequence ID" value="MET4633367.1"/>
    <property type="molecule type" value="Genomic_DNA"/>
</dbReference>
<evidence type="ECO:0000256" key="2">
    <source>
        <dbReference type="ARBA" id="ARBA00022448"/>
    </source>
</evidence>
<comment type="subcellular location">
    <subcellularLocation>
        <location evidence="10">Cell outer membrane</location>
        <topology evidence="10">Multi-pass membrane protein</topology>
    </subcellularLocation>
</comment>
<accession>A0ABV2QWG7</accession>
<feature type="chain" id="PRO_5045001979" description="Porin" evidence="10">
    <location>
        <begin position="23"/>
        <end position="409"/>
    </location>
</feature>
<dbReference type="SUPFAM" id="SSF56935">
    <property type="entry name" value="Porins"/>
    <property type="match status" value="1"/>
</dbReference>
<keyword evidence="3 10" id="KW-1134">Transmembrane beta strand</keyword>
<gene>
    <name evidence="11" type="ORF">ABIE08_001280</name>
</gene>
<reference evidence="11 12" key="1">
    <citation type="submission" date="2024-06" db="EMBL/GenBank/DDBJ databases">
        <title>Sorghum-associated microbial communities from plants grown in Nebraska, USA.</title>
        <authorList>
            <person name="Schachtman D."/>
        </authorList>
    </citation>
    <scope>NUCLEOTIDE SEQUENCE [LARGE SCALE GENOMIC DNA]</scope>
    <source>
        <strain evidence="11 12">3207</strain>
    </source>
</reference>
<evidence type="ECO:0000256" key="8">
    <source>
        <dbReference type="ARBA" id="ARBA00023136"/>
    </source>
</evidence>
<evidence type="ECO:0000256" key="9">
    <source>
        <dbReference type="ARBA" id="ARBA00023237"/>
    </source>
</evidence>
<evidence type="ECO:0000256" key="6">
    <source>
        <dbReference type="ARBA" id="ARBA00023065"/>
    </source>
</evidence>
<organism evidence="11 12">
    <name type="scientific">Kaistia defluvii</name>
    <dbReference type="NCBI Taxonomy" id="410841"/>
    <lineage>
        <taxon>Bacteria</taxon>
        <taxon>Pseudomonadati</taxon>
        <taxon>Pseudomonadota</taxon>
        <taxon>Alphaproteobacteria</taxon>
        <taxon>Hyphomicrobiales</taxon>
        <taxon>Kaistiaceae</taxon>
        <taxon>Kaistia</taxon>
    </lineage>
</organism>
<feature type="signal peptide" evidence="10">
    <location>
        <begin position="1"/>
        <end position="22"/>
    </location>
</feature>
<keyword evidence="7 10" id="KW-0626">Porin</keyword>
<keyword evidence="4 10" id="KW-0812">Transmembrane</keyword>
<evidence type="ECO:0000313" key="11">
    <source>
        <dbReference type="EMBL" id="MET4633367.1"/>
    </source>
</evidence>
<keyword evidence="5 10" id="KW-0732">Signal</keyword>
<evidence type="ECO:0000256" key="10">
    <source>
        <dbReference type="RuleBase" id="RU364005"/>
    </source>
</evidence>
<evidence type="ECO:0000256" key="1">
    <source>
        <dbReference type="ARBA" id="ARBA00009521"/>
    </source>
</evidence>
<dbReference type="RefSeq" id="WP_354549597.1">
    <property type="nucleotide sequence ID" value="NZ_JBEPSM010000001.1"/>
</dbReference>
<evidence type="ECO:0000313" key="12">
    <source>
        <dbReference type="Proteomes" id="UP001549321"/>
    </source>
</evidence>
<evidence type="ECO:0000256" key="5">
    <source>
        <dbReference type="ARBA" id="ARBA00022729"/>
    </source>
</evidence>
<evidence type="ECO:0000256" key="7">
    <source>
        <dbReference type="ARBA" id="ARBA00023114"/>
    </source>
</evidence>
<keyword evidence="2 10" id="KW-0813">Transport</keyword>
<dbReference type="Proteomes" id="UP001549321">
    <property type="component" value="Unassembled WGS sequence"/>
</dbReference>
<dbReference type="Pfam" id="PF02530">
    <property type="entry name" value="Porin_2"/>
    <property type="match status" value="1"/>
</dbReference>